<dbReference type="AlphaFoldDB" id="A0A2I1M1N5"/>
<accession>A0A2I1M1N5</accession>
<evidence type="ECO:0000313" key="3">
    <source>
        <dbReference type="Proteomes" id="UP000242263"/>
    </source>
</evidence>
<dbReference type="RefSeq" id="WP_101541574.1">
    <property type="nucleotide sequence ID" value="NZ_PKGU01000006.1"/>
</dbReference>
<feature type="transmembrane region" description="Helical" evidence="1">
    <location>
        <begin position="21"/>
        <end position="39"/>
    </location>
</feature>
<dbReference type="EMBL" id="PKGU01000006">
    <property type="protein sequence ID" value="PKZ14035.1"/>
    <property type="molecule type" value="Genomic_DNA"/>
</dbReference>
<protein>
    <submittedName>
        <fullName evidence="2">Holin</fullName>
    </submittedName>
</protein>
<feature type="transmembrane region" description="Helical" evidence="1">
    <location>
        <begin position="45"/>
        <end position="66"/>
    </location>
</feature>
<keyword evidence="1" id="KW-1133">Transmembrane helix</keyword>
<dbReference type="InterPro" id="IPR020109">
    <property type="entry name" value="Holin_r1t"/>
</dbReference>
<evidence type="ECO:0000313" key="2">
    <source>
        <dbReference type="EMBL" id="PKZ14035.1"/>
    </source>
</evidence>
<gene>
    <name evidence="2" type="ORF">CYJ32_07365</name>
</gene>
<proteinExistence type="predicted"/>
<sequence>MSTYLNRAFWLDTLERAIKTGAQVLVALIGTGTLGILQVDWLNAFSVTALAVIVSVLTSIASVGASDTITPASTVKISTAEGKHVGK</sequence>
<evidence type="ECO:0000256" key="1">
    <source>
        <dbReference type="SAM" id="Phobius"/>
    </source>
</evidence>
<keyword evidence="1" id="KW-0812">Transmembrane</keyword>
<organism evidence="2 3">
    <name type="scientific">Alloscardovia omnicolens</name>
    <dbReference type="NCBI Taxonomy" id="419015"/>
    <lineage>
        <taxon>Bacteria</taxon>
        <taxon>Bacillati</taxon>
        <taxon>Actinomycetota</taxon>
        <taxon>Actinomycetes</taxon>
        <taxon>Bifidobacteriales</taxon>
        <taxon>Bifidobacteriaceae</taxon>
        <taxon>Alloscardovia</taxon>
    </lineage>
</organism>
<comment type="caution">
    <text evidence="2">The sequence shown here is derived from an EMBL/GenBank/DDBJ whole genome shotgun (WGS) entry which is preliminary data.</text>
</comment>
<reference evidence="2 3" key="1">
    <citation type="submission" date="2017-12" db="EMBL/GenBank/DDBJ databases">
        <title>Phylogenetic diversity of female urinary microbiome.</title>
        <authorList>
            <person name="Thomas-White K."/>
            <person name="Wolfe A.J."/>
        </authorList>
    </citation>
    <scope>NUCLEOTIDE SEQUENCE [LARGE SCALE GENOMIC DNA]</scope>
    <source>
        <strain evidence="2 3">UMB0064</strain>
    </source>
</reference>
<keyword evidence="1" id="KW-0472">Membrane</keyword>
<dbReference type="Pfam" id="PF16945">
    <property type="entry name" value="Phage_r1t_holin"/>
    <property type="match status" value="1"/>
</dbReference>
<dbReference type="Proteomes" id="UP000242263">
    <property type="component" value="Unassembled WGS sequence"/>
</dbReference>
<name>A0A2I1M1N5_9BIFI</name>